<evidence type="ECO:0000313" key="1">
    <source>
        <dbReference type="EMBL" id="KIK27881.1"/>
    </source>
</evidence>
<keyword evidence="2" id="KW-1185">Reference proteome</keyword>
<accession>A0A0C9ZEV4</accession>
<sequence length="122" mass="12837">TCQSERVHSATVSVVSGGRTHRSWHIALAPVHKGSGAMAQKRTRKRAPDVDSAKPLCGAFDADVRSVYFFVSDQSAGSTDKGPGTPKTTVSTAVGRTTVSLSIQIVFPPPKRAFTGLGLART</sequence>
<dbReference type="Proteomes" id="UP000054018">
    <property type="component" value="Unassembled WGS sequence"/>
</dbReference>
<dbReference type="HOGENOM" id="CLU_2032160_0_0_1"/>
<gene>
    <name evidence="1" type="ORF">PISMIDRAFT_674181</name>
</gene>
<reference evidence="1 2" key="1">
    <citation type="submission" date="2014-04" db="EMBL/GenBank/DDBJ databases">
        <authorList>
            <consortium name="DOE Joint Genome Institute"/>
            <person name="Kuo A."/>
            <person name="Kohler A."/>
            <person name="Costa M.D."/>
            <person name="Nagy L.G."/>
            <person name="Floudas D."/>
            <person name="Copeland A."/>
            <person name="Barry K.W."/>
            <person name="Cichocki N."/>
            <person name="Veneault-Fourrey C."/>
            <person name="LaButti K."/>
            <person name="Lindquist E.A."/>
            <person name="Lipzen A."/>
            <person name="Lundell T."/>
            <person name="Morin E."/>
            <person name="Murat C."/>
            <person name="Sun H."/>
            <person name="Tunlid A."/>
            <person name="Henrissat B."/>
            <person name="Grigoriev I.V."/>
            <person name="Hibbett D.S."/>
            <person name="Martin F."/>
            <person name="Nordberg H.P."/>
            <person name="Cantor M.N."/>
            <person name="Hua S.X."/>
        </authorList>
    </citation>
    <scope>NUCLEOTIDE SEQUENCE [LARGE SCALE GENOMIC DNA]</scope>
    <source>
        <strain evidence="1 2">441</strain>
    </source>
</reference>
<protein>
    <submittedName>
        <fullName evidence="1">Uncharacterized protein</fullName>
    </submittedName>
</protein>
<dbReference type="AlphaFoldDB" id="A0A0C9ZEV4"/>
<dbReference type="EMBL" id="KN833694">
    <property type="protein sequence ID" value="KIK27881.1"/>
    <property type="molecule type" value="Genomic_DNA"/>
</dbReference>
<evidence type="ECO:0000313" key="2">
    <source>
        <dbReference type="Proteomes" id="UP000054018"/>
    </source>
</evidence>
<organism evidence="1 2">
    <name type="scientific">Pisolithus microcarpus 441</name>
    <dbReference type="NCBI Taxonomy" id="765257"/>
    <lineage>
        <taxon>Eukaryota</taxon>
        <taxon>Fungi</taxon>
        <taxon>Dikarya</taxon>
        <taxon>Basidiomycota</taxon>
        <taxon>Agaricomycotina</taxon>
        <taxon>Agaricomycetes</taxon>
        <taxon>Agaricomycetidae</taxon>
        <taxon>Boletales</taxon>
        <taxon>Sclerodermatineae</taxon>
        <taxon>Pisolithaceae</taxon>
        <taxon>Pisolithus</taxon>
    </lineage>
</organism>
<feature type="non-terminal residue" evidence="1">
    <location>
        <position position="1"/>
    </location>
</feature>
<proteinExistence type="predicted"/>
<reference evidence="2" key="2">
    <citation type="submission" date="2015-01" db="EMBL/GenBank/DDBJ databases">
        <title>Evolutionary Origins and Diversification of the Mycorrhizal Mutualists.</title>
        <authorList>
            <consortium name="DOE Joint Genome Institute"/>
            <consortium name="Mycorrhizal Genomics Consortium"/>
            <person name="Kohler A."/>
            <person name="Kuo A."/>
            <person name="Nagy L.G."/>
            <person name="Floudas D."/>
            <person name="Copeland A."/>
            <person name="Barry K.W."/>
            <person name="Cichocki N."/>
            <person name="Veneault-Fourrey C."/>
            <person name="LaButti K."/>
            <person name="Lindquist E.A."/>
            <person name="Lipzen A."/>
            <person name="Lundell T."/>
            <person name="Morin E."/>
            <person name="Murat C."/>
            <person name="Riley R."/>
            <person name="Ohm R."/>
            <person name="Sun H."/>
            <person name="Tunlid A."/>
            <person name="Henrissat B."/>
            <person name="Grigoriev I.V."/>
            <person name="Hibbett D.S."/>
            <person name="Martin F."/>
        </authorList>
    </citation>
    <scope>NUCLEOTIDE SEQUENCE [LARGE SCALE GENOMIC DNA]</scope>
    <source>
        <strain evidence="2">441</strain>
    </source>
</reference>
<name>A0A0C9ZEV4_9AGAM</name>